<protein>
    <submittedName>
        <fullName evidence="1">Uncharacterized protein</fullName>
    </submittedName>
</protein>
<proteinExistence type="predicted"/>
<gene>
    <name evidence="1" type="ORF">NL53_14400</name>
</gene>
<name>A0ABR4YA81_9VIBR</name>
<sequence>MKFPRNKSCNYNFRSKLGASIGKGRTREVFNIKDNPKYVIKFSSNPDTNRHEYKFYKEAKHNKLTAVLNTIGEIISISKSGQYLVMEKLNDLPVGNHTTQCPAEITDRKRSNFGVDSKGVIKARDYDTRIGGGASGKLTSVVFSQDDQDYFRNLLDDLDQL</sequence>
<reference evidence="1 2" key="1">
    <citation type="submission" date="2014-10" db="EMBL/GenBank/DDBJ databases">
        <title>Genome sequencing of Vibrio variabilis T01.</title>
        <authorList>
            <person name="Chan K.-G."/>
            <person name="Mohamad N.I."/>
        </authorList>
    </citation>
    <scope>NUCLEOTIDE SEQUENCE [LARGE SCALE GENOMIC DNA]</scope>
    <source>
        <strain evidence="1 2">T01</strain>
    </source>
</reference>
<accession>A0ABR4YA81</accession>
<comment type="caution">
    <text evidence="1">The sequence shown here is derived from an EMBL/GenBank/DDBJ whole genome shotgun (WGS) entry which is preliminary data.</text>
</comment>
<dbReference type="Proteomes" id="UP000030520">
    <property type="component" value="Unassembled WGS sequence"/>
</dbReference>
<organism evidence="1 2">
    <name type="scientific">Vibrio variabilis</name>
    <dbReference type="NCBI Taxonomy" id="990271"/>
    <lineage>
        <taxon>Bacteria</taxon>
        <taxon>Pseudomonadati</taxon>
        <taxon>Pseudomonadota</taxon>
        <taxon>Gammaproteobacteria</taxon>
        <taxon>Vibrionales</taxon>
        <taxon>Vibrionaceae</taxon>
        <taxon>Vibrio</taxon>
    </lineage>
</organism>
<dbReference type="RefSeq" id="WP_038215912.1">
    <property type="nucleotide sequence ID" value="NZ_JRWM01000020.1"/>
</dbReference>
<keyword evidence="2" id="KW-1185">Reference proteome</keyword>
<dbReference type="EMBL" id="JRWM01000020">
    <property type="protein sequence ID" value="KHA59862.1"/>
    <property type="molecule type" value="Genomic_DNA"/>
</dbReference>
<evidence type="ECO:0000313" key="1">
    <source>
        <dbReference type="EMBL" id="KHA59862.1"/>
    </source>
</evidence>
<evidence type="ECO:0000313" key="2">
    <source>
        <dbReference type="Proteomes" id="UP000030520"/>
    </source>
</evidence>